<dbReference type="EMBL" id="GGEC01088460">
    <property type="protein sequence ID" value="MBX68944.1"/>
    <property type="molecule type" value="Transcribed_RNA"/>
</dbReference>
<reference evidence="1" key="1">
    <citation type="submission" date="2018-02" db="EMBL/GenBank/DDBJ databases">
        <title>Rhizophora mucronata_Transcriptome.</title>
        <authorList>
            <person name="Meera S.P."/>
            <person name="Sreeshan A."/>
            <person name="Augustine A."/>
        </authorList>
    </citation>
    <scope>NUCLEOTIDE SEQUENCE</scope>
    <source>
        <tissue evidence="1">Leaf</tissue>
    </source>
</reference>
<protein>
    <submittedName>
        <fullName evidence="1">Uncharacterized protein</fullName>
    </submittedName>
</protein>
<evidence type="ECO:0000313" key="1">
    <source>
        <dbReference type="EMBL" id="MBX68944.1"/>
    </source>
</evidence>
<name>A0A2P2QPZ4_RHIMU</name>
<accession>A0A2P2QPZ4</accession>
<proteinExistence type="predicted"/>
<sequence>MFWAILPLSPFSITHPTDVLQLSKMEFPFLICHLIGVNLPRTHLVTHG</sequence>
<organism evidence="1">
    <name type="scientific">Rhizophora mucronata</name>
    <name type="common">Asiatic mangrove</name>
    <dbReference type="NCBI Taxonomy" id="61149"/>
    <lineage>
        <taxon>Eukaryota</taxon>
        <taxon>Viridiplantae</taxon>
        <taxon>Streptophyta</taxon>
        <taxon>Embryophyta</taxon>
        <taxon>Tracheophyta</taxon>
        <taxon>Spermatophyta</taxon>
        <taxon>Magnoliopsida</taxon>
        <taxon>eudicotyledons</taxon>
        <taxon>Gunneridae</taxon>
        <taxon>Pentapetalae</taxon>
        <taxon>rosids</taxon>
        <taxon>fabids</taxon>
        <taxon>Malpighiales</taxon>
        <taxon>Rhizophoraceae</taxon>
        <taxon>Rhizophora</taxon>
    </lineage>
</organism>
<dbReference type="AlphaFoldDB" id="A0A2P2QPZ4"/>